<dbReference type="GO" id="GO:0003677">
    <property type="term" value="F:DNA binding"/>
    <property type="evidence" value="ECO:0007669"/>
    <property type="project" value="InterPro"/>
</dbReference>
<dbReference type="Pfam" id="PF00589">
    <property type="entry name" value="Phage_integrase"/>
    <property type="match status" value="1"/>
</dbReference>
<evidence type="ECO:0000256" key="2">
    <source>
        <dbReference type="ARBA" id="ARBA00022908"/>
    </source>
</evidence>
<dbReference type="InterPro" id="IPR050808">
    <property type="entry name" value="Phage_Integrase"/>
</dbReference>
<proteinExistence type="inferred from homology"/>
<dbReference type="PROSITE" id="PS51898">
    <property type="entry name" value="TYR_RECOMBINASE"/>
    <property type="match status" value="1"/>
</dbReference>
<dbReference type="Pfam" id="PF13356">
    <property type="entry name" value="Arm-DNA-bind_3"/>
    <property type="match status" value="1"/>
</dbReference>
<dbReference type="CDD" id="cd00801">
    <property type="entry name" value="INT_P4_C"/>
    <property type="match status" value="1"/>
</dbReference>
<dbReference type="Proteomes" id="UP001196915">
    <property type="component" value="Unassembled WGS sequence"/>
</dbReference>
<evidence type="ECO:0000313" key="6">
    <source>
        <dbReference type="Proteomes" id="UP001196915"/>
    </source>
</evidence>
<dbReference type="GO" id="GO:0006310">
    <property type="term" value="P:DNA recombination"/>
    <property type="evidence" value="ECO:0007669"/>
    <property type="project" value="InterPro"/>
</dbReference>
<comment type="similarity">
    <text evidence="1">Belongs to the 'phage' integrase family.</text>
</comment>
<dbReference type="GO" id="GO:0015074">
    <property type="term" value="P:DNA integration"/>
    <property type="evidence" value="ECO:0007669"/>
    <property type="project" value="UniProtKB-KW"/>
</dbReference>
<dbReference type="Pfam" id="PF22022">
    <property type="entry name" value="Phage_int_M"/>
    <property type="match status" value="1"/>
</dbReference>
<feature type="region of interest" description="Disordered" evidence="3">
    <location>
        <begin position="409"/>
        <end position="428"/>
    </location>
</feature>
<evidence type="ECO:0000313" key="5">
    <source>
        <dbReference type="EMBL" id="MBU9359095.1"/>
    </source>
</evidence>
<dbReference type="PANTHER" id="PTHR30629">
    <property type="entry name" value="PROPHAGE INTEGRASE"/>
    <property type="match status" value="1"/>
</dbReference>
<organism evidence="5 6">
    <name type="scientific">Burkholderia multivorans</name>
    <dbReference type="NCBI Taxonomy" id="87883"/>
    <lineage>
        <taxon>Bacteria</taxon>
        <taxon>Pseudomonadati</taxon>
        <taxon>Pseudomonadota</taxon>
        <taxon>Betaproteobacteria</taxon>
        <taxon>Burkholderiales</taxon>
        <taxon>Burkholderiaceae</taxon>
        <taxon>Burkholderia</taxon>
        <taxon>Burkholderia cepacia complex</taxon>
    </lineage>
</organism>
<dbReference type="InterPro" id="IPR053876">
    <property type="entry name" value="Phage_int_M"/>
</dbReference>
<evidence type="ECO:0000256" key="1">
    <source>
        <dbReference type="ARBA" id="ARBA00008857"/>
    </source>
</evidence>
<keyword evidence="2" id="KW-0229">DNA integration</keyword>
<evidence type="ECO:0000256" key="3">
    <source>
        <dbReference type="SAM" id="MobiDB-lite"/>
    </source>
</evidence>
<comment type="caution">
    <text evidence="5">The sequence shown here is derived from an EMBL/GenBank/DDBJ whole genome shotgun (WGS) entry which is preliminary data.</text>
</comment>
<dbReference type="AlphaFoldDB" id="A0AAP2HNL5"/>
<name>A0AAP2HNL5_9BURK</name>
<sequence length="428" mass="48812">MLLTARQVQLAKPASRDYTMKDGRGLFLFVPTDGPKCWHFRYSFAGKQRRISFGTYPALSLQDARELTSTARTQLAHGTDPGHHRRTARKLSKETEEKLFRSAAERWYKRKEVAGRASSTLDKMRTYLDKDILPEIGSMMLQDITRTDCARVQERFEKRDALNVSKKARGWLREIFSQAIAEGRCEFNPASELKTIARAAPKSKPYPHLLEPELPDFLRALGKSTSRLTAYTAAWMTIWTASRPGMVRYAEWTEVDLDGALWTISAEKMKMRRLYVAPLPSQLVSALRELRKLTGRHRYLFPGIGTRHEVISENTINLVFSKIGYKGRMVGHGTRHTASTLLRDHGWEKDHVETQLSHLEGGTAGDYNHAKYLRQRRSMMQWYADYLDALVSGISPAQQAGFARRVNAKHPHVAPDPPERNETDEIAA</sequence>
<evidence type="ECO:0000259" key="4">
    <source>
        <dbReference type="PROSITE" id="PS51898"/>
    </source>
</evidence>
<feature type="compositionally biased region" description="Basic and acidic residues" evidence="3">
    <location>
        <begin position="417"/>
        <end position="428"/>
    </location>
</feature>
<accession>A0AAP2HNL5</accession>
<protein>
    <submittedName>
        <fullName evidence="5">Tyrosine-type recombinase/integrase</fullName>
    </submittedName>
</protein>
<feature type="domain" description="Tyr recombinase" evidence="4">
    <location>
        <begin position="203"/>
        <end position="380"/>
    </location>
</feature>
<dbReference type="InterPro" id="IPR025166">
    <property type="entry name" value="Integrase_DNA_bind_dom"/>
</dbReference>
<gene>
    <name evidence="5" type="ORF">KTE52_22405</name>
</gene>
<reference evidence="5" key="1">
    <citation type="submission" date="2021-06" db="EMBL/GenBank/DDBJ databases">
        <title>A collection of bacterial strains from the Burkholderia cepacia Research Laboratory and Repository.</title>
        <authorList>
            <person name="Lipuma J."/>
            <person name="Spilker T."/>
        </authorList>
    </citation>
    <scope>NUCLEOTIDE SEQUENCE</scope>
    <source>
        <strain evidence="5">AU37435</strain>
    </source>
</reference>
<dbReference type="RefSeq" id="WP_217084728.1">
    <property type="nucleotide sequence ID" value="NZ_JAHPMX010000014.1"/>
</dbReference>
<dbReference type="EMBL" id="JAHPMX010000014">
    <property type="protein sequence ID" value="MBU9359095.1"/>
    <property type="molecule type" value="Genomic_DNA"/>
</dbReference>
<dbReference type="InterPro" id="IPR002104">
    <property type="entry name" value="Integrase_catalytic"/>
</dbReference>
<dbReference type="PANTHER" id="PTHR30629:SF2">
    <property type="entry name" value="PROPHAGE INTEGRASE INTS-RELATED"/>
    <property type="match status" value="1"/>
</dbReference>